<comment type="caution">
    <text evidence="1">The sequence shown here is derived from an EMBL/GenBank/DDBJ whole genome shotgun (WGS) entry which is preliminary data.</text>
</comment>
<sequence length="61" mass="6946">MVLCDGQLVAGMKRSVDARRVVFDIVPHRLLTTREKREIQQAARRYAAHLGVEPEVVYAEP</sequence>
<accession>A0A371NSG4</accession>
<keyword evidence="2" id="KW-1185">Reference proteome</keyword>
<dbReference type="Proteomes" id="UP000262172">
    <property type="component" value="Unassembled WGS sequence"/>
</dbReference>
<gene>
    <name evidence="1" type="ORF">DY023_11295</name>
</gene>
<dbReference type="EMBL" id="QUAB01000043">
    <property type="protein sequence ID" value="REJ05151.1"/>
    <property type="molecule type" value="Genomic_DNA"/>
</dbReference>
<proteinExistence type="predicted"/>
<dbReference type="AlphaFoldDB" id="A0A371NSG4"/>
<name>A0A371NSG4_9MICO</name>
<reference evidence="1 2" key="1">
    <citation type="submission" date="2018-08" db="EMBL/GenBank/DDBJ databases">
        <title>Isolation, diversity and antifungal activity of Actinobacteria from cow dung.</title>
        <authorList>
            <person name="Ling L."/>
        </authorList>
    </citation>
    <scope>NUCLEOTIDE SEQUENCE [LARGE SCALE GENOMIC DNA]</scope>
    <source>
        <strain evidence="1 2">NEAU-LLE</strain>
    </source>
</reference>
<protein>
    <submittedName>
        <fullName evidence="1">Uncharacterized protein</fullName>
    </submittedName>
</protein>
<evidence type="ECO:0000313" key="1">
    <source>
        <dbReference type="EMBL" id="REJ05151.1"/>
    </source>
</evidence>
<evidence type="ECO:0000313" key="2">
    <source>
        <dbReference type="Proteomes" id="UP000262172"/>
    </source>
</evidence>
<organism evidence="1 2">
    <name type="scientific">Microbacterium bovistercoris</name>
    <dbReference type="NCBI Taxonomy" id="2293570"/>
    <lineage>
        <taxon>Bacteria</taxon>
        <taxon>Bacillati</taxon>
        <taxon>Actinomycetota</taxon>
        <taxon>Actinomycetes</taxon>
        <taxon>Micrococcales</taxon>
        <taxon>Microbacteriaceae</taxon>
        <taxon>Microbacterium</taxon>
    </lineage>
</organism>